<evidence type="ECO:0000256" key="1">
    <source>
        <dbReference type="SAM" id="MobiDB-lite"/>
    </source>
</evidence>
<reference evidence="2 3" key="1">
    <citation type="submission" date="2020-04" db="EMBL/GenBank/DDBJ databases">
        <title>Perkinsus olseni comparative genomics.</title>
        <authorList>
            <person name="Bogema D.R."/>
        </authorList>
    </citation>
    <scope>NUCLEOTIDE SEQUENCE [LARGE SCALE GENOMIC DNA]</scope>
    <source>
        <strain evidence="2">00978-12</strain>
    </source>
</reference>
<name>A0A7J6NV35_PEROL</name>
<accession>A0A7J6NV35</accession>
<feature type="compositionally biased region" description="Acidic residues" evidence="1">
    <location>
        <begin position="43"/>
        <end position="53"/>
    </location>
</feature>
<feature type="compositionally biased region" description="Polar residues" evidence="1">
    <location>
        <begin position="94"/>
        <end position="104"/>
    </location>
</feature>
<dbReference type="EMBL" id="JABANP010000175">
    <property type="protein sequence ID" value="KAF4687723.1"/>
    <property type="molecule type" value="Genomic_DNA"/>
</dbReference>
<evidence type="ECO:0000313" key="2">
    <source>
        <dbReference type="EMBL" id="KAF4687723.1"/>
    </source>
</evidence>
<dbReference type="AlphaFoldDB" id="A0A7J6NV35"/>
<dbReference type="Proteomes" id="UP000541610">
    <property type="component" value="Unassembled WGS sequence"/>
</dbReference>
<comment type="caution">
    <text evidence="2">The sequence shown here is derived from an EMBL/GenBank/DDBJ whole genome shotgun (WGS) entry which is preliminary data.</text>
</comment>
<gene>
    <name evidence="2" type="ORF">FOZ60_003552</name>
</gene>
<evidence type="ECO:0000313" key="3">
    <source>
        <dbReference type="Proteomes" id="UP000541610"/>
    </source>
</evidence>
<sequence length="252" mass="27804">MVSMTERSADQPSILYSVWHTMLASDAMREHYRSLIEEVEAEVEDAQVADGDGDMNSNSEASSRDEKGPVFSPDPARPHDGSKISETSEESCLGNRTNPDGTSQESAGEDSDSDASDREEYEGEPEGEVSGSDESDEAPFDEEDGICDGGGEMSRSCCAVGTVPICPPTLLGKPVEPRTSTCLRLKNRYKYSNRPLLFGLPTSLLSLRESRRDQLVRMMSWTVQPGPSSLDVLEDFQWRYRKSVIWSGSIHH</sequence>
<feature type="region of interest" description="Disordered" evidence="1">
    <location>
        <begin position="43"/>
        <end position="148"/>
    </location>
</feature>
<feature type="compositionally biased region" description="Acidic residues" evidence="1">
    <location>
        <begin position="107"/>
        <end position="146"/>
    </location>
</feature>
<protein>
    <submittedName>
        <fullName evidence="2">Uncharacterized protein</fullName>
    </submittedName>
</protein>
<proteinExistence type="predicted"/>
<organism evidence="2 3">
    <name type="scientific">Perkinsus olseni</name>
    <name type="common">Perkinsus atlanticus</name>
    <dbReference type="NCBI Taxonomy" id="32597"/>
    <lineage>
        <taxon>Eukaryota</taxon>
        <taxon>Sar</taxon>
        <taxon>Alveolata</taxon>
        <taxon>Perkinsozoa</taxon>
        <taxon>Perkinsea</taxon>
        <taxon>Perkinsida</taxon>
        <taxon>Perkinsidae</taxon>
        <taxon>Perkinsus</taxon>
    </lineage>
</organism>